<sequence length="316" mass="34535">MDSADLKNLQTSMAAQVTNIHQHATQLSTVGRGVEELSKRQEDFQASVTSQVNHLAGQLHQVLLRLDTAPPATPPAENPAAAPTGPVAPISLRLAPPEKFSGNSGDCRTFLVQCDLHFKLNPAAFESDQAKVAFIVSHLTGRAAAWATAEWSRDSNICQSLADFQDNFSKIFDHSSPARDASRVLMQLKQRQRQVVLQVTKVTLRDSNLQGPLRLPCQEVEFSINNQTVTHGVLIDSGADESLMDWSLARQNQVKTIPLTHPVTASALDGRRLFRVTHCTEPIQKLKGAKDHDTKHTEGSGNESFIRAENSLGPEG</sequence>
<name>A0AAV1PYM5_SCOSC</name>
<gene>
    <name evidence="3" type="ORF">FSCOSCO3_A005853</name>
</gene>
<keyword evidence="4" id="KW-1185">Reference proteome</keyword>
<dbReference type="GO" id="GO:0004190">
    <property type="term" value="F:aspartic-type endopeptidase activity"/>
    <property type="evidence" value="ECO:0007669"/>
    <property type="project" value="InterPro"/>
</dbReference>
<dbReference type="PANTHER" id="PTHR15503:SF36">
    <property type="entry name" value="RETROTRANSPOSON GAG-LIKE PROTEIN 5"/>
    <property type="match status" value="1"/>
</dbReference>
<evidence type="ECO:0000256" key="1">
    <source>
        <dbReference type="SAM" id="MobiDB-lite"/>
    </source>
</evidence>
<evidence type="ECO:0000259" key="2">
    <source>
        <dbReference type="Pfam" id="PF16297"/>
    </source>
</evidence>
<evidence type="ECO:0000313" key="3">
    <source>
        <dbReference type="EMBL" id="CAK6976528.1"/>
    </source>
</evidence>
<protein>
    <recommendedName>
        <fullName evidence="2">DUF4939 domain-containing protein</fullName>
    </recommendedName>
</protein>
<feature type="domain" description="DUF4939" evidence="2">
    <location>
        <begin position="96"/>
        <end position="174"/>
    </location>
</feature>
<dbReference type="InterPro" id="IPR032567">
    <property type="entry name" value="RTL1-rel"/>
</dbReference>
<organism evidence="3 4">
    <name type="scientific">Scomber scombrus</name>
    <name type="common">Atlantic mackerel</name>
    <name type="synonym">Scomber vernalis</name>
    <dbReference type="NCBI Taxonomy" id="13677"/>
    <lineage>
        <taxon>Eukaryota</taxon>
        <taxon>Metazoa</taxon>
        <taxon>Chordata</taxon>
        <taxon>Craniata</taxon>
        <taxon>Vertebrata</taxon>
        <taxon>Euteleostomi</taxon>
        <taxon>Actinopterygii</taxon>
        <taxon>Neopterygii</taxon>
        <taxon>Teleostei</taxon>
        <taxon>Neoteleostei</taxon>
        <taxon>Acanthomorphata</taxon>
        <taxon>Pelagiaria</taxon>
        <taxon>Scombriformes</taxon>
        <taxon>Scombridae</taxon>
        <taxon>Scomber</taxon>
    </lineage>
</organism>
<dbReference type="PROSITE" id="PS00141">
    <property type="entry name" value="ASP_PROTEASE"/>
    <property type="match status" value="1"/>
</dbReference>
<dbReference type="EMBL" id="CAWUFR010000353">
    <property type="protein sequence ID" value="CAK6976528.1"/>
    <property type="molecule type" value="Genomic_DNA"/>
</dbReference>
<dbReference type="Proteomes" id="UP001314229">
    <property type="component" value="Unassembled WGS sequence"/>
</dbReference>
<dbReference type="GO" id="GO:0006508">
    <property type="term" value="P:proteolysis"/>
    <property type="evidence" value="ECO:0007669"/>
    <property type="project" value="InterPro"/>
</dbReference>
<dbReference type="InterPro" id="IPR001969">
    <property type="entry name" value="Aspartic_peptidase_AS"/>
</dbReference>
<dbReference type="CDD" id="cd00303">
    <property type="entry name" value="retropepsin_like"/>
    <property type="match status" value="1"/>
</dbReference>
<feature type="region of interest" description="Disordered" evidence="1">
    <location>
        <begin position="286"/>
        <end position="316"/>
    </location>
</feature>
<evidence type="ECO:0000313" key="4">
    <source>
        <dbReference type="Proteomes" id="UP001314229"/>
    </source>
</evidence>
<accession>A0AAV1PYM5</accession>
<dbReference type="InterPro" id="IPR032549">
    <property type="entry name" value="DUF4939"/>
</dbReference>
<proteinExistence type="predicted"/>
<dbReference type="PANTHER" id="PTHR15503">
    <property type="entry name" value="LDOC1 RELATED"/>
    <property type="match status" value="1"/>
</dbReference>
<feature type="compositionally biased region" description="Basic and acidic residues" evidence="1">
    <location>
        <begin position="288"/>
        <end position="298"/>
    </location>
</feature>
<comment type="caution">
    <text evidence="3">The sequence shown here is derived from an EMBL/GenBank/DDBJ whole genome shotgun (WGS) entry which is preliminary data.</text>
</comment>
<dbReference type="AlphaFoldDB" id="A0AAV1PYM5"/>
<reference evidence="3 4" key="1">
    <citation type="submission" date="2024-01" db="EMBL/GenBank/DDBJ databases">
        <authorList>
            <person name="Alioto T."/>
            <person name="Alioto T."/>
            <person name="Gomez Garrido J."/>
        </authorList>
    </citation>
    <scope>NUCLEOTIDE SEQUENCE [LARGE SCALE GENOMIC DNA]</scope>
</reference>
<dbReference type="Pfam" id="PF16297">
    <property type="entry name" value="DUF4939"/>
    <property type="match status" value="1"/>
</dbReference>